<evidence type="ECO:0000313" key="2">
    <source>
        <dbReference type="Proteomes" id="UP001597478"/>
    </source>
</evidence>
<protein>
    <submittedName>
        <fullName evidence="1">Uncharacterized protein</fullName>
    </submittedName>
</protein>
<dbReference type="EMBL" id="JBHUOF010000013">
    <property type="protein sequence ID" value="MFD2799836.1"/>
    <property type="molecule type" value="Genomic_DNA"/>
</dbReference>
<name>A0ABW5W9B7_9PSEU</name>
<evidence type="ECO:0000313" key="1">
    <source>
        <dbReference type="EMBL" id="MFD2799836.1"/>
    </source>
</evidence>
<reference evidence="2" key="1">
    <citation type="journal article" date="2019" name="Int. J. Syst. Evol. Microbiol.">
        <title>The Global Catalogue of Microorganisms (GCM) 10K type strain sequencing project: providing services to taxonomists for standard genome sequencing and annotation.</title>
        <authorList>
            <consortium name="The Broad Institute Genomics Platform"/>
            <consortium name="The Broad Institute Genome Sequencing Center for Infectious Disease"/>
            <person name="Wu L."/>
            <person name="Ma J."/>
        </authorList>
    </citation>
    <scope>NUCLEOTIDE SEQUENCE [LARGE SCALE GENOMIC DNA]</scope>
    <source>
        <strain evidence="2">IBRC-M 10906</strain>
    </source>
</reference>
<gene>
    <name evidence="1" type="ORF">ACFS2C_10575</name>
</gene>
<dbReference type="RefSeq" id="WP_377384586.1">
    <property type="nucleotide sequence ID" value="NZ_JBHSAN010000004.1"/>
</dbReference>
<organism evidence="1 2">
    <name type="scientific">Prauserella oleivorans</name>
    <dbReference type="NCBI Taxonomy" id="1478153"/>
    <lineage>
        <taxon>Bacteria</taxon>
        <taxon>Bacillati</taxon>
        <taxon>Actinomycetota</taxon>
        <taxon>Actinomycetes</taxon>
        <taxon>Pseudonocardiales</taxon>
        <taxon>Pseudonocardiaceae</taxon>
        <taxon>Prauserella</taxon>
    </lineage>
</organism>
<proteinExistence type="predicted"/>
<dbReference type="Proteomes" id="UP001597478">
    <property type="component" value="Unassembled WGS sequence"/>
</dbReference>
<accession>A0ABW5W9B7</accession>
<keyword evidence="2" id="KW-1185">Reference proteome</keyword>
<comment type="caution">
    <text evidence="1">The sequence shown here is derived from an EMBL/GenBank/DDBJ whole genome shotgun (WGS) entry which is preliminary data.</text>
</comment>
<sequence>MIRRDRELLAHLSAVNARLGEAVVELLDRQDGGELPADGLRALGEHLQRVTTEVLKRAAELDAVVVDASDRPAIPGPRV</sequence>